<name>A0A1E3AI29_9FIRM</name>
<dbReference type="AlphaFoldDB" id="A0A1E3AI29"/>
<dbReference type="InterPro" id="IPR010930">
    <property type="entry name" value="Flg_bb/hook_C_dom"/>
</dbReference>
<keyword evidence="6 7" id="KW-0975">Bacterial flagellum</keyword>
<keyword evidence="11" id="KW-0966">Cell projection</keyword>
<dbReference type="Pfam" id="PF22638">
    <property type="entry name" value="FlgK_D1"/>
    <property type="match status" value="1"/>
</dbReference>
<dbReference type="PANTHER" id="PTHR30033:SF1">
    <property type="entry name" value="FLAGELLAR HOOK-ASSOCIATED PROTEIN 1"/>
    <property type="match status" value="1"/>
</dbReference>
<reference evidence="11 12" key="1">
    <citation type="submission" date="2016-07" db="EMBL/GenBank/DDBJ databases">
        <title>Characterization of isolates of Eisenbergiella tayi derived from blood cultures, using whole genome sequencing.</title>
        <authorList>
            <person name="Burdz T."/>
            <person name="Wiebe D."/>
            <person name="Huynh C."/>
            <person name="Bernard K."/>
        </authorList>
    </citation>
    <scope>NUCLEOTIDE SEQUENCE [LARGE SCALE GENOMIC DNA]</scope>
    <source>
        <strain evidence="11 12">NML 120489</strain>
    </source>
</reference>
<evidence type="ECO:0000256" key="4">
    <source>
        <dbReference type="ARBA" id="ARBA00016244"/>
    </source>
</evidence>
<evidence type="ECO:0000259" key="8">
    <source>
        <dbReference type="Pfam" id="PF00460"/>
    </source>
</evidence>
<evidence type="ECO:0000256" key="7">
    <source>
        <dbReference type="RuleBase" id="RU362065"/>
    </source>
</evidence>
<dbReference type="Pfam" id="PF06429">
    <property type="entry name" value="Flg_bbr_C"/>
    <property type="match status" value="1"/>
</dbReference>
<evidence type="ECO:0000256" key="6">
    <source>
        <dbReference type="ARBA" id="ARBA00023143"/>
    </source>
</evidence>
<comment type="caution">
    <text evidence="11">The sequence shown here is derived from an EMBL/GenBank/DDBJ whole genome shotgun (WGS) entry which is preliminary data.</text>
</comment>
<evidence type="ECO:0000256" key="1">
    <source>
        <dbReference type="ARBA" id="ARBA00004365"/>
    </source>
</evidence>
<dbReference type="EMBL" id="MCGI01000006">
    <property type="protein sequence ID" value="ODM08327.1"/>
    <property type="molecule type" value="Genomic_DNA"/>
</dbReference>
<dbReference type="Proteomes" id="UP000095003">
    <property type="component" value="Unassembled WGS sequence"/>
</dbReference>
<keyword evidence="11" id="KW-0969">Cilium</keyword>
<evidence type="ECO:0000313" key="11">
    <source>
        <dbReference type="EMBL" id="ODM08327.1"/>
    </source>
</evidence>
<dbReference type="GO" id="GO:0005576">
    <property type="term" value="C:extracellular region"/>
    <property type="evidence" value="ECO:0007669"/>
    <property type="project" value="UniProtKB-SubCell"/>
</dbReference>
<dbReference type="PATRIC" id="fig|1432052.3.peg.6255"/>
<evidence type="ECO:0000256" key="3">
    <source>
        <dbReference type="ARBA" id="ARBA00009677"/>
    </source>
</evidence>
<accession>A0A1E3AI29</accession>
<sequence>MRSTFSGLNMALLGMNASQRALDVTGQNLTNINTSGYTRQRLDLASISPTGAEYFNTKYAVKVGQGVLMTGVSQIRDPFLDIQFRNQLSRVGSVDAKNQVLTGIGDVFDNVDVTTVQNALDDVVKQLQTLSTKVGQNGNDNLVRSSFEVLLSYIHQNATDLSKVRTELESKMETTVIPDINKILTSIQQLNESIKQSQVLGSPALELKDKRNQLIDDLATYLPIDVVYGEEVVGGSFKVETMSIKLKDDFNNPPEDAYLIQDDQAGSLKYSIDPATGESKIDLEYLDSTGNIRHDTDAADKFTEGILKGNLDMLNKEGIFDGSDVKGIGYYQKMFDSFVNTLATKMNEMNTFTDGLGNNLYDGGPLFEAEGGGTITAANIKISDGWMDGTVRLVADETDDPDNTSGKNILKMSNLLSTDTIEFMGTNSSGVSIQVFKGTMPGAYANIQAEQGIEKKSTESILDNRVTVLANSADARDSVMGVNMDEEVMNLMRYQQSYSAAARLMTTMDEALDKLINNTGVVGR</sequence>
<comment type="similarity">
    <text evidence="3 7">Belongs to the flagella basal body rod proteins family.</text>
</comment>
<comment type="subcellular location">
    <subcellularLocation>
        <location evidence="1 7">Bacterial flagellum</location>
    </subcellularLocation>
    <subcellularLocation>
        <location evidence="2 7">Secreted</location>
    </subcellularLocation>
</comment>
<dbReference type="GO" id="GO:0005198">
    <property type="term" value="F:structural molecule activity"/>
    <property type="evidence" value="ECO:0007669"/>
    <property type="project" value="UniProtKB-UniRule"/>
</dbReference>
<gene>
    <name evidence="11" type="primary">flgK_2</name>
    <name evidence="7" type="synonym">flgK</name>
    <name evidence="11" type="ORF">BEH84_05652</name>
</gene>
<dbReference type="PRINTS" id="PR01005">
    <property type="entry name" value="FLGHOOKAP1"/>
</dbReference>
<evidence type="ECO:0000256" key="5">
    <source>
        <dbReference type="ARBA" id="ARBA00022525"/>
    </source>
</evidence>
<feature type="domain" description="Flagellar basal body rod protein N-terminal" evidence="8">
    <location>
        <begin position="8"/>
        <end position="38"/>
    </location>
</feature>
<evidence type="ECO:0000256" key="2">
    <source>
        <dbReference type="ARBA" id="ARBA00004613"/>
    </source>
</evidence>
<dbReference type="GO" id="GO:0009424">
    <property type="term" value="C:bacterial-type flagellum hook"/>
    <property type="evidence" value="ECO:0007669"/>
    <property type="project" value="UniProtKB-UniRule"/>
</dbReference>
<dbReference type="NCBIfam" id="TIGR02492">
    <property type="entry name" value="flgK_ends"/>
    <property type="match status" value="1"/>
</dbReference>
<organism evidence="11 12">
    <name type="scientific">Eisenbergiella tayi</name>
    <dbReference type="NCBI Taxonomy" id="1432052"/>
    <lineage>
        <taxon>Bacteria</taxon>
        <taxon>Bacillati</taxon>
        <taxon>Bacillota</taxon>
        <taxon>Clostridia</taxon>
        <taxon>Lachnospirales</taxon>
        <taxon>Lachnospiraceae</taxon>
        <taxon>Eisenbergiella</taxon>
    </lineage>
</organism>
<evidence type="ECO:0000313" key="12">
    <source>
        <dbReference type="Proteomes" id="UP000095003"/>
    </source>
</evidence>
<keyword evidence="11" id="KW-0282">Flagellum</keyword>
<dbReference type="RefSeq" id="WP_009250532.1">
    <property type="nucleotide sequence ID" value="NZ_CABMHK010000138.1"/>
</dbReference>
<feature type="domain" description="Flagellar hook-associated protein FlgK helical" evidence="10">
    <location>
        <begin position="104"/>
        <end position="366"/>
    </location>
</feature>
<protein>
    <recommendedName>
        <fullName evidence="4 7">Flagellar hook-associated protein 1</fullName>
        <shortName evidence="7">HAP1</shortName>
    </recommendedName>
</protein>
<evidence type="ECO:0000259" key="9">
    <source>
        <dbReference type="Pfam" id="PF06429"/>
    </source>
</evidence>
<dbReference type="InterPro" id="IPR001444">
    <property type="entry name" value="Flag_bb_rod_N"/>
</dbReference>
<keyword evidence="5 7" id="KW-0964">Secreted</keyword>
<feature type="domain" description="Flagellar basal-body/hook protein C-terminal" evidence="9">
    <location>
        <begin position="481"/>
        <end position="517"/>
    </location>
</feature>
<dbReference type="PANTHER" id="PTHR30033">
    <property type="entry name" value="FLAGELLAR HOOK-ASSOCIATED PROTEIN 1"/>
    <property type="match status" value="1"/>
</dbReference>
<evidence type="ECO:0000259" key="10">
    <source>
        <dbReference type="Pfam" id="PF22638"/>
    </source>
</evidence>
<dbReference type="SUPFAM" id="SSF64518">
    <property type="entry name" value="Phase 1 flagellin"/>
    <property type="match status" value="1"/>
</dbReference>
<proteinExistence type="inferred from homology"/>
<dbReference type="InterPro" id="IPR053927">
    <property type="entry name" value="FlgK_helical"/>
</dbReference>
<dbReference type="GO" id="GO:0044780">
    <property type="term" value="P:bacterial-type flagellum assembly"/>
    <property type="evidence" value="ECO:0007669"/>
    <property type="project" value="InterPro"/>
</dbReference>
<dbReference type="Pfam" id="PF00460">
    <property type="entry name" value="Flg_bb_rod"/>
    <property type="match status" value="1"/>
</dbReference>
<dbReference type="InterPro" id="IPR002371">
    <property type="entry name" value="FlgK"/>
</dbReference>